<dbReference type="InterPro" id="IPR053344">
    <property type="entry name" value="cAMP-inducible_BP74-like"/>
</dbReference>
<dbReference type="Pfam" id="PF23621">
    <property type="entry name" value="BP74_N"/>
    <property type="match status" value="1"/>
</dbReference>
<dbReference type="AlphaFoldDB" id="A0A370X0L2"/>
<dbReference type="InterPro" id="IPR056422">
    <property type="entry name" value="BP74_N"/>
</dbReference>
<name>A0A370X0L2_9GAMM</name>
<evidence type="ECO:0000313" key="3">
    <source>
        <dbReference type="Proteomes" id="UP000255334"/>
    </source>
</evidence>
<protein>
    <recommendedName>
        <fullName evidence="1">BP74 N-terminal domain-containing protein</fullName>
    </recommendedName>
</protein>
<proteinExistence type="predicted"/>
<comment type="caution">
    <text evidence="2">The sequence shown here is derived from an EMBL/GenBank/DDBJ whole genome shotgun (WGS) entry which is preliminary data.</text>
</comment>
<reference evidence="2 3" key="1">
    <citation type="submission" date="2018-07" db="EMBL/GenBank/DDBJ databases">
        <title>Dyella monticola sp. nov. and Dyella psychrodurans sp. nov. isolated from monsoon evergreen broad-leaved forest soil of Dinghu Mountain, China.</title>
        <authorList>
            <person name="Gao Z."/>
            <person name="Qiu L."/>
        </authorList>
    </citation>
    <scope>NUCLEOTIDE SEQUENCE [LARGE SCALE GENOMIC DNA]</scope>
    <source>
        <strain evidence="2 3">4MSK11</strain>
    </source>
</reference>
<dbReference type="PANTHER" id="PTHR35883">
    <property type="entry name" value="CYCLIC AMP-INDUCIBLE PROTEIN BP74-RELATED"/>
    <property type="match status" value="1"/>
</dbReference>
<keyword evidence="3" id="KW-1185">Reference proteome</keyword>
<sequence length="78" mass="9085">MGKVVRGRVEYNEEYPFYLDEKSIQLFSNTTEQCSATAFEVEEHIEKVGVPDAGFLQDGIWCPWDSRLVREIDRRSVN</sequence>
<evidence type="ECO:0000259" key="1">
    <source>
        <dbReference type="Pfam" id="PF23621"/>
    </source>
</evidence>
<dbReference type="EMBL" id="QRBF01000006">
    <property type="protein sequence ID" value="RDS81886.1"/>
    <property type="molecule type" value="Genomic_DNA"/>
</dbReference>
<dbReference type="Proteomes" id="UP000255334">
    <property type="component" value="Unassembled WGS sequence"/>
</dbReference>
<gene>
    <name evidence="2" type="ORF">DWU99_15815</name>
</gene>
<dbReference type="PANTHER" id="PTHR35883:SF1">
    <property type="entry name" value="CALMODULIN-BINDING PROTEIN CAM-BP15-RELATED"/>
    <property type="match status" value="1"/>
</dbReference>
<evidence type="ECO:0000313" key="2">
    <source>
        <dbReference type="EMBL" id="RDS81886.1"/>
    </source>
</evidence>
<organism evidence="2 3">
    <name type="scientific">Dyella psychrodurans</name>
    <dbReference type="NCBI Taxonomy" id="1927960"/>
    <lineage>
        <taxon>Bacteria</taxon>
        <taxon>Pseudomonadati</taxon>
        <taxon>Pseudomonadota</taxon>
        <taxon>Gammaproteobacteria</taxon>
        <taxon>Lysobacterales</taxon>
        <taxon>Rhodanobacteraceae</taxon>
        <taxon>Dyella</taxon>
    </lineage>
</organism>
<accession>A0A370X0L2</accession>
<feature type="domain" description="BP74 N-terminal" evidence="1">
    <location>
        <begin position="1"/>
        <end position="73"/>
    </location>
</feature>